<keyword evidence="11" id="KW-0413">Isomerase</keyword>
<dbReference type="SUPFAM" id="SSF109998">
    <property type="entry name" value="Triger factor/SurA peptide-binding domain-like"/>
    <property type="match status" value="1"/>
</dbReference>
<keyword evidence="7" id="KW-0143">Chaperone</keyword>
<dbReference type="Gene3D" id="1.10.4030.10">
    <property type="entry name" value="Porin chaperone SurA, peptide-binding domain"/>
    <property type="match status" value="1"/>
</dbReference>
<dbReference type="EMBL" id="JBHRUH010000031">
    <property type="protein sequence ID" value="MFC3293088.1"/>
    <property type="molecule type" value="Genomic_DNA"/>
</dbReference>
<dbReference type="InterPro" id="IPR052029">
    <property type="entry name" value="PpiD_chaperone"/>
</dbReference>
<protein>
    <recommendedName>
        <fullName evidence="9">Periplasmic chaperone PpiD</fullName>
    </recommendedName>
    <alternativeName>
        <fullName evidence="10">Periplasmic folding chaperone</fullName>
    </alternativeName>
</protein>
<dbReference type="InterPro" id="IPR027304">
    <property type="entry name" value="Trigger_fact/SurA_dom_sf"/>
</dbReference>
<dbReference type="RefSeq" id="WP_019018388.1">
    <property type="nucleotide sequence ID" value="NZ_BMXD01000001.1"/>
</dbReference>
<dbReference type="SUPFAM" id="SSF54534">
    <property type="entry name" value="FKBP-like"/>
    <property type="match status" value="1"/>
</dbReference>
<dbReference type="PANTHER" id="PTHR47529">
    <property type="entry name" value="PEPTIDYL-PROLYL CIS-TRANS ISOMERASE D"/>
    <property type="match status" value="1"/>
</dbReference>
<evidence type="ECO:0000256" key="3">
    <source>
        <dbReference type="ARBA" id="ARBA00022519"/>
    </source>
</evidence>
<proteinExistence type="inferred from homology"/>
<evidence type="ECO:0000256" key="6">
    <source>
        <dbReference type="ARBA" id="ARBA00023136"/>
    </source>
</evidence>
<dbReference type="InterPro" id="IPR046357">
    <property type="entry name" value="PPIase_dom_sf"/>
</dbReference>
<dbReference type="Pfam" id="PF00639">
    <property type="entry name" value="Rotamase"/>
    <property type="match status" value="1"/>
</dbReference>
<evidence type="ECO:0000256" key="11">
    <source>
        <dbReference type="PROSITE-ProRule" id="PRU00278"/>
    </source>
</evidence>
<keyword evidence="15" id="KW-1185">Reference proteome</keyword>
<dbReference type="Gene3D" id="3.10.50.40">
    <property type="match status" value="1"/>
</dbReference>
<evidence type="ECO:0000313" key="15">
    <source>
        <dbReference type="Proteomes" id="UP001595640"/>
    </source>
</evidence>
<keyword evidence="2" id="KW-1003">Cell membrane</keyword>
<dbReference type="Proteomes" id="UP001595640">
    <property type="component" value="Unassembled WGS sequence"/>
</dbReference>
<evidence type="ECO:0000256" key="8">
    <source>
        <dbReference type="ARBA" id="ARBA00038408"/>
    </source>
</evidence>
<gene>
    <name evidence="14" type="ORF">ACFOEI_13610</name>
</gene>
<keyword evidence="3" id="KW-0997">Cell inner membrane</keyword>
<feature type="domain" description="PpiC" evidence="13">
    <location>
        <begin position="256"/>
        <end position="355"/>
    </location>
</feature>
<comment type="caution">
    <text evidence="14">The sequence shown here is derived from an EMBL/GenBank/DDBJ whole genome shotgun (WGS) entry which is preliminary data.</text>
</comment>
<comment type="subcellular location">
    <subcellularLocation>
        <location evidence="1">Cell inner membrane</location>
        <topology evidence="1">Single-pass type II membrane protein</topology>
        <orientation evidence="1">Periplasmic side</orientation>
    </subcellularLocation>
</comment>
<accession>A0ABV7M4A5</accession>
<evidence type="ECO:0000256" key="9">
    <source>
        <dbReference type="ARBA" id="ARBA00040743"/>
    </source>
</evidence>
<keyword evidence="6 12" id="KW-0472">Membrane</keyword>
<evidence type="ECO:0000256" key="5">
    <source>
        <dbReference type="ARBA" id="ARBA00022989"/>
    </source>
</evidence>
<feature type="transmembrane region" description="Helical" evidence="12">
    <location>
        <begin position="12"/>
        <end position="37"/>
    </location>
</feature>
<evidence type="ECO:0000256" key="10">
    <source>
        <dbReference type="ARBA" id="ARBA00042775"/>
    </source>
</evidence>
<name>A0ABV7M4A5_9GAMM</name>
<dbReference type="InterPro" id="IPR000297">
    <property type="entry name" value="PPIase_PpiC"/>
</dbReference>
<dbReference type="Pfam" id="PF13624">
    <property type="entry name" value="SurA_N_3"/>
    <property type="match status" value="1"/>
</dbReference>
<keyword evidence="5 12" id="KW-1133">Transmembrane helix</keyword>
<dbReference type="PROSITE" id="PS50198">
    <property type="entry name" value="PPIC_PPIASE_2"/>
    <property type="match status" value="1"/>
</dbReference>
<organism evidence="14 15">
    <name type="scientific">Modicisalibacter luteus</name>
    <dbReference type="NCBI Taxonomy" id="453962"/>
    <lineage>
        <taxon>Bacteria</taxon>
        <taxon>Pseudomonadati</taxon>
        <taxon>Pseudomonadota</taxon>
        <taxon>Gammaproteobacteria</taxon>
        <taxon>Oceanospirillales</taxon>
        <taxon>Halomonadaceae</taxon>
        <taxon>Modicisalibacter</taxon>
    </lineage>
</organism>
<keyword evidence="4 12" id="KW-0812">Transmembrane</keyword>
<evidence type="ECO:0000256" key="4">
    <source>
        <dbReference type="ARBA" id="ARBA00022692"/>
    </source>
</evidence>
<evidence type="ECO:0000256" key="1">
    <source>
        <dbReference type="ARBA" id="ARBA00004382"/>
    </source>
</evidence>
<keyword evidence="11" id="KW-0697">Rotamase</keyword>
<evidence type="ECO:0000256" key="2">
    <source>
        <dbReference type="ARBA" id="ARBA00022475"/>
    </source>
</evidence>
<dbReference type="PANTHER" id="PTHR47529:SF1">
    <property type="entry name" value="PERIPLASMIC CHAPERONE PPID"/>
    <property type="match status" value="1"/>
</dbReference>
<evidence type="ECO:0000313" key="14">
    <source>
        <dbReference type="EMBL" id="MFC3293088.1"/>
    </source>
</evidence>
<evidence type="ECO:0000259" key="13">
    <source>
        <dbReference type="PROSITE" id="PS50198"/>
    </source>
</evidence>
<evidence type="ECO:0000256" key="12">
    <source>
        <dbReference type="SAM" id="Phobius"/>
    </source>
</evidence>
<reference evidence="15" key="1">
    <citation type="journal article" date="2019" name="Int. J. Syst. Evol. Microbiol.">
        <title>The Global Catalogue of Microorganisms (GCM) 10K type strain sequencing project: providing services to taxonomists for standard genome sequencing and annotation.</title>
        <authorList>
            <consortium name="The Broad Institute Genomics Platform"/>
            <consortium name="The Broad Institute Genome Sequencing Center for Infectious Disease"/>
            <person name="Wu L."/>
            <person name="Ma J."/>
        </authorList>
    </citation>
    <scope>NUCLEOTIDE SEQUENCE [LARGE SCALE GENOMIC DNA]</scope>
    <source>
        <strain evidence="15">KCTC 12847</strain>
    </source>
</reference>
<evidence type="ECO:0000256" key="7">
    <source>
        <dbReference type="ARBA" id="ARBA00023186"/>
    </source>
</evidence>
<sequence>MLQQIRDRSQSMIAKVIVGAVIVALALFGIESVIGLFTSGSDNVAEVNGEPVTRQQVEIEVQRAIRSGQVPPEQERALRNQVIEQLVSREVLDQYAEEGGLYASEAQIDHLIVNLAEFQDQNGKFSKEIFRNRLASAGYTPLAFRQQLREDLIRQQVQQGLTTSEFVLDSERERFVELQRQTRSFRYHVLARDDLERDVTVSDEELQSYYQANQDQYRRPEQVRLAYVILDQADLADSIQVDEQALRDAYAEREREAGRRVSHIMVSFGDERTREEARARLQKVKDRLAAGDDFAELAAEYSDDGSTADSQGDLGFINRGFFGESFENAAFSLKPGQVSDIVETENGLHLIKVTDLDIPPFEEMRDTLRQDVAMEKAGNAFNERAQRLIDESFAADDLASVADDLGLPLQQSDWVSRDGASGVLAEPGVMAAAFETDVLENGYNSEVIELDDQRRMVLRVTDHREATTLPLDEVREQVRSAVEQEKVKETLRERASEMAQALRNGDSLNLDWQQVDNVSRQQEVDVPQPILQQAFRLPRPEGSDPVYGQTAIPQGVALIALTSVEAGDASAEDQTDAFIVQMAERLRAQAAVQGLLETLKDEAEVERL</sequence>
<comment type="similarity">
    <text evidence="8">Belongs to the PpiD chaperone family.</text>
</comment>